<feature type="compositionally biased region" description="Polar residues" evidence="1">
    <location>
        <begin position="234"/>
        <end position="252"/>
    </location>
</feature>
<dbReference type="GO" id="GO:0003677">
    <property type="term" value="F:DNA binding"/>
    <property type="evidence" value="ECO:0007669"/>
    <property type="project" value="TreeGrafter"/>
</dbReference>
<dbReference type="Proteomes" id="UP001194580">
    <property type="component" value="Unassembled WGS sequence"/>
</dbReference>
<evidence type="ECO:0000313" key="3">
    <source>
        <dbReference type="Proteomes" id="UP001194580"/>
    </source>
</evidence>
<gene>
    <name evidence="2" type="ORF">BGZ95_004701</name>
</gene>
<dbReference type="AlphaFoldDB" id="A0AAD4HC38"/>
<reference evidence="2" key="1">
    <citation type="journal article" date="2020" name="Fungal Divers.">
        <title>Resolving the Mortierellaceae phylogeny through synthesis of multi-gene phylogenetics and phylogenomics.</title>
        <authorList>
            <person name="Vandepol N."/>
            <person name="Liber J."/>
            <person name="Desiro A."/>
            <person name="Na H."/>
            <person name="Kennedy M."/>
            <person name="Barry K."/>
            <person name="Grigoriev I.V."/>
            <person name="Miller A.N."/>
            <person name="O'Donnell K."/>
            <person name="Stajich J.E."/>
            <person name="Bonito G."/>
        </authorList>
    </citation>
    <scope>NUCLEOTIDE SEQUENCE</scope>
    <source>
        <strain evidence="2">NRRL 28262</strain>
    </source>
</reference>
<protein>
    <recommendedName>
        <fullName evidence="4">cAMP-independent regulatory protein pac2</fullName>
    </recommendedName>
</protein>
<keyword evidence="3" id="KW-1185">Reference proteome</keyword>
<dbReference type="Pfam" id="PF09729">
    <property type="entry name" value="Gti1_Pac2"/>
    <property type="match status" value="1"/>
</dbReference>
<feature type="compositionally biased region" description="Polar residues" evidence="1">
    <location>
        <begin position="294"/>
        <end position="303"/>
    </location>
</feature>
<dbReference type="PANTHER" id="PTHR28027:SF1">
    <property type="entry name" value="CAMP INDEPENDENT REGULATORY PROTEIN (AFU_ORTHOLOGUE AFUA_3G09640)"/>
    <property type="match status" value="1"/>
</dbReference>
<feature type="compositionally biased region" description="Basic residues" evidence="1">
    <location>
        <begin position="198"/>
        <end position="208"/>
    </location>
</feature>
<feature type="region of interest" description="Disordered" evidence="1">
    <location>
        <begin position="383"/>
        <end position="409"/>
    </location>
</feature>
<dbReference type="EMBL" id="JAAAIL010000022">
    <property type="protein sequence ID" value="KAG0281362.1"/>
    <property type="molecule type" value="Genomic_DNA"/>
</dbReference>
<feature type="compositionally biased region" description="Polar residues" evidence="1">
    <location>
        <begin position="400"/>
        <end position="409"/>
    </location>
</feature>
<name>A0AAD4HC38_9FUNG</name>
<comment type="caution">
    <text evidence="2">The sequence shown here is derived from an EMBL/GenBank/DDBJ whole genome shotgun (WGS) entry which is preliminary data.</text>
</comment>
<dbReference type="PANTHER" id="PTHR28027">
    <property type="entry name" value="TRANSCRIPTIONAL REGULATOR MIT1"/>
    <property type="match status" value="1"/>
</dbReference>
<dbReference type="InterPro" id="IPR018608">
    <property type="entry name" value="Gti1/Pac2"/>
</dbReference>
<accession>A0AAD4HC38</accession>
<feature type="compositionally biased region" description="Low complexity" evidence="1">
    <location>
        <begin position="161"/>
        <end position="191"/>
    </location>
</feature>
<evidence type="ECO:0000313" key="2">
    <source>
        <dbReference type="EMBL" id="KAG0281362.1"/>
    </source>
</evidence>
<evidence type="ECO:0000256" key="1">
    <source>
        <dbReference type="SAM" id="MobiDB-lite"/>
    </source>
</evidence>
<feature type="region of interest" description="Disordered" evidence="1">
    <location>
        <begin position="288"/>
        <end position="320"/>
    </location>
</feature>
<proteinExistence type="predicted"/>
<sequence length="460" mass="50555">MDPNSMETYFGLIKTPHDALIIFEACHLGIISRVHRRLSDIERQSVRSGSVYCFDEREAGMRRWTDGKSWSPSRVTGSFLTYRELDDSPNPTTTAGASKTVYRPDGLLKQSFSITTSDNKKLHLISYYTNEDVASERLFETPSRDPRFTNIVIPKGIYPETSSHSTGLAASSSASSAASDSASATSTHHSSPSPPTPHRSRHRPHHRAFQNNNNSDAEHLRRIDTMAGHRRTHSGSLSVMSRYSPIQTSNDNLHGLGSRSRSNSHNVSGGYSAAPYYGAYGGVGPNPPEKRYKSSSPTAGSSFPTPPPNVYSPTTSWASEDDQPMIADTVTPESLADIRGGVIGREELMIPPLRDPHHQQQVNRLPLLATSFDHHKVAGFGAHRGNGPESNNEMEPYSPAVSSATTGSTHEQDSLSVLANLATDTLLLPKLEPKEISSRERVRWVEDDRQLRALSSMLRL</sequence>
<organism evidence="2 3">
    <name type="scientific">Linnemannia exigua</name>
    <dbReference type="NCBI Taxonomy" id="604196"/>
    <lineage>
        <taxon>Eukaryota</taxon>
        <taxon>Fungi</taxon>
        <taxon>Fungi incertae sedis</taxon>
        <taxon>Mucoromycota</taxon>
        <taxon>Mortierellomycotina</taxon>
        <taxon>Mortierellomycetes</taxon>
        <taxon>Mortierellales</taxon>
        <taxon>Mortierellaceae</taxon>
        <taxon>Linnemannia</taxon>
    </lineage>
</organism>
<evidence type="ECO:0008006" key="4">
    <source>
        <dbReference type="Google" id="ProtNLM"/>
    </source>
</evidence>
<feature type="region of interest" description="Disordered" evidence="1">
    <location>
        <begin position="159"/>
        <end position="267"/>
    </location>
</feature>